<gene>
    <name evidence="2" type="ORF">PS2015_616</name>
</gene>
<protein>
    <submittedName>
        <fullName evidence="2">Uncharacterized protein</fullName>
    </submittedName>
</protein>
<keyword evidence="1" id="KW-0812">Transmembrane</keyword>
<reference evidence="2 3" key="1">
    <citation type="submission" date="2015-11" db="EMBL/GenBank/DDBJ databases">
        <authorList>
            <person name="Zhang Y."/>
            <person name="Guo Z."/>
        </authorList>
    </citation>
    <scope>NUCLEOTIDE SEQUENCE [LARGE SCALE GENOMIC DNA]</scope>
    <source>
        <strain evidence="2 3">KCTC 32221</strain>
    </source>
</reference>
<dbReference type="EMBL" id="CP013189">
    <property type="protein sequence ID" value="ALO45299.1"/>
    <property type="molecule type" value="Genomic_DNA"/>
</dbReference>
<proteinExistence type="predicted"/>
<dbReference type="Proteomes" id="UP000065641">
    <property type="component" value="Chromosome"/>
</dbReference>
<name>A0A0S2KB14_9GAMM</name>
<feature type="transmembrane region" description="Helical" evidence="1">
    <location>
        <begin position="123"/>
        <end position="141"/>
    </location>
</feature>
<keyword evidence="1" id="KW-0472">Membrane</keyword>
<dbReference type="STRING" id="1249552.PS2015_616"/>
<keyword evidence="1" id="KW-1133">Transmembrane helix</keyword>
<dbReference type="KEGG" id="pspi:PS2015_616"/>
<evidence type="ECO:0000313" key="3">
    <source>
        <dbReference type="Proteomes" id="UP000065641"/>
    </source>
</evidence>
<sequence length="158" mass="16538">MQLRIFGRTLIAWLLAVVTATVLGSVVQTQFNLLAIVDLDVAVPPGLWLWTTVQDIFNFGLAYGLLAGIALAIGFFVAGQLIRRLSLPREGMFVLAGAAAVLVLLVTLNAVLPMTPIAATRNMAALALMALAGAPAGWVYARFKPTAQTSSPSASGST</sequence>
<keyword evidence="3" id="KW-1185">Reference proteome</keyword>
<evidence type="ECO:0000256" key="1">
    <source>
        <dbReference type="SAM" id="Phobius"/>
    </source>
</evidence>
<accession>A0A0S2KB14</accession>
<organism evidence="2 3">
    <name type="scientific">Pseudohongiella spirulinae</name>
    <dbReference type="NCBI Taxonomy" id="1249552"/>
    <lineage>
        <taxon>Bacteria</taxon>
        <taxon>Pseudomonadati</taxon>
        <taxon>Pseudomonadota</taxon>
        <taxon>Gammaproteobacteria</taxon>
        <taxon>Pseudomonadales</taxon>
        <taxon>Pseudohongiellaceae</taxon>
        <taxon>Pseudohongiella</taxon>
    </lineage>
</organism>
<feature type="transmembrane region" description="Helical" evidence="1">
    <location>
        <begin position="91"/>
        <end position="111"/>
    </location>
</feature>
<dbReference type="OrthoDB" id="7907428at2"/>
<dbReference type="RefSeq" id="WP_058020839.1">
    <property type="nucleotide sequence ID" value="NZ_CP013189.1"/>
</dbReference>
<dbReference type="AlphaFoldDB" id="A0A0S2KB14"/>
<evidence type="ECO:0000313" key="2">
    <source>
        <dbReference type="EMBL" id="ALO45299.1"/>
    </source>
</evidence>
<feature type="transmembrane region" description="Helical" evidence="1">
    <location>
        <begin position="56"/>
        <end position="79"/>
    </location>
</feature>